<dbReference type="InterPro" id="IPR003439">
    <property type="entry name" value="ABC_transporter-like_ATP-bd"/>
</dbReference>
<feature type="region of interest" description="Disordered" evidence="4">
    <location>
        <begin position="1"/>
        <end position="45"/>
    </location>
</feature>
<proteinExistence type="predicted"/>
<feature type="domain" description="ABC transporter" evidence="5">
    <location>
        <begin position="60"/>
        <end position="308"/>
    </location>
</feature>
<name>A0A521FE09_9RHOB</name>
<evidence type="ECO:0000256" key="3">
    <source>
        <dbReference type="ARBA" id="ARBA00022840"/>
    </source>
</evidence>
<dbReference type="Proteomes" id="UP000319014">
    <property type="component" value="Unassembled WGS sequence"/>
</dbReference>
<organism evidence="6 7">
    <name type="scientific">Paracoccus laeviglucosivorans</name>
    <dbReference type="NCBI Taxonomy" id="1197861"/>
    <lineage>
        <taxon>Bacteria</taxon>
        <taxon>Pseudomonadati</taxon>
        <taxon>Pseudomonadota</taxon>
        <taxon>Alphaproteobacteria</taxon>
        <taxon>Rhodobacterales</taxon>
        <taxon>Paracoccaceae</taxon>
        <taxon>Paracoccus</taxon>
    </lineage>
</organism>
<gene>
    <name evidence="6" type="ORF">SAMN06265221_1214</name>
</gene>
<dbReference type="SUPFAM" id="SSF52540">
    <property type="entry name" value="P-loop containing nucleoside triphosphate hydrolases"/>
    <property type="match status" value="1"/>
</dbReference>
<keyword evidence="2" id="KW-0547">Nucleotide-binding</keyword>
<dbReference type="PROSITE" id="PS00211">
    <property type="entry name" value="ABC_TRANSPORTER_1"/>
    <property type="match status" value="1"/>
</dbReference>
<dbReference type="EMBL" id="FXTK01000021">
    <property type="protein sequence ID" value="SMO94426.1"/>
    <property type="molecule type" value="Genomic_DNA"/>
</dbReference>
<dbReference type="Gene3D" id="3.40.50.300">
    <property type="entry name" value="P-loop containing nucleotide triphosphate hydrolases"/>
    <property type="match status" value="1"/>
</dbReference>
<dbReference type="PROSITE" id="PS50893">
    <property type="entry name" value="ABC_TRANSPORTER_2"/>
    <property type="match status" value="1"/>
</dbReference>
<dbReference type="GO" id="GO:0005524">
    <property type="term" value="F:ATP binding"/>
    <property type="evidence" value="ECO:0007669"/>
    <property type="project" value="UniProtKB-KW"/>
</dbReference>
<keyword evidence="7" id="KW-1185">Reference proteome</keyword>
<reference evidence="6 7" key="1">
    <citation type="submission" date="2017-05" db="EMBL/GenBank/DDBJ databases">
        <authorList>
            <person name="Varghese N."/>
            <person name="Submissions S."/>
        </authorList>
    </citation>
    <scope>NUCLEOTIDE SEQUENCE [LARGE SCALE GENOMIC DNA]</scope>
    <source>
        <strain evidence="6 7">DSM 100094</strain>
    </source>
</reference>
<sequence>MDGGERSRVEAVAAMNQQLSPDTLSRSDRIVSGRDPASGQPMNPSDAVIDCSSVWKVFGARTERLASMLADNPTHEDLRQAGYVAAVRNVDLTIPRGEMLVVMGLSGSGKSTLVRCMSRLLGISAGQVAVEGRPLGDLTEAELIHLRRSRMGMVFQSFGLLPHRNVLDNVAFPLEMRGQPRHARTQRAREMLELVGLKGREDHFPRELSGGQQQRVGIARSLAIEPAIWFLDEPFSALDPLIRREMQDEFLRLKGGMDKTIVFITHDFDEALRLADRIAIMKDGAIEQCDTPDRIVMHPATPYVAKFTAEIDRSRVVRLGALASPENGRQVEGKAMPADVALHDVARDILADPREHIPVSAADGRLVGLMDRQLALDVILGARG</sequence>
<dbReference type="FunFam" id="3.40.50.300:FF:000425">
    <property type="entry name" value="Probable ABC transporter, ATP-binding subunit"/>
    <property type="match status" value="1"/>
</dbReference>
<accession>A0A521FE09</accession>
<dbReference type="GO" id="GO:0015697">
    <property type="term" value="P:quaternary ammonium group transport"/>
    <property type="evidence" value="ECO:0007669"/>
    <property type="project" value="UniProtKB-ARBA"/>
</dbReference>
<evidence type="ECO:0000259" key="5">
    <source>
        <dbReference type="PROSITE" id="PS50893"/>
    </source>
</evidence>
<keyword evidence="3 6" id="KW-0067">ATP-binding</keyword>
<protein>
    <submittedName>
        <fullName evidence="6">Glycine betaine/proline transport system ATP-binding protein</fullName>
    </submittedName>
</protein>
<dbReference type="GO" id="GO:0016887">
    <property type="term" value="F:ATP hydrolysis activity"/>
    <property type="evidence" value="ECO:0007669"/>
    <property type="project" value="InterPro"/>
</dbReference>
<evidence type="ECO:0000256" key="4">
    <source>
        <dbReference type="SAM" id="MobiDB-lite"/>
    </source>
</evidence>
<dbReference type="SMART" id="SM00382">
    <property type="entry name" value="AAA"/>
    <property type="match status" value="1"/>
</dbReference>
<dbReference type="InterPro" id="IPR003593">
    <property type="entry name" value="AAA+_ATPase"/>
</dbReference>
<feature type="compositionally biased region" description="Polar residues" evidence="4">
    <location>
        <begin position="15"/>
        <end position="24"/>
    </location>
</feature>
<dbReference type="InterPro" id="IPR027417">
    <property type="entry name" value="P-loop_NTPase"/>
</dbReference>
<dbReference type="AlphaFoldDB" id="A0A521FE09"/>
<evidence type="ECO:0000313" key="6">
    <source>
        <dbReference type="EMBL" id="SMO94426.1"/>
    </source>
</evidence>
<dbReference type="PANTHER" id="PTHR43869:SF1">
    <property type="entry name" value="GLYCINE BETAINE_PROLINE BETAINE TRANSPORT SYSTEM ATP-BINDING PROTEIN PROV"/>
    <property type="match status" value="1"/>
</dbReference>
<dbReference type="Pfam" id="PF00005">
    <property type="entry name" value="ABC_tran"/>
    <property type="match status" value="1"/>
</dbReference>
<evidence type="ECO:0000313" key="7">
    <source>
        <dbReference type="Proteomes" id="UP000319014"/>
    </source>
</evidence>
<dbReference type="InterPro" id="IPR017871">
    <property type="entry name" value="ABC_transporter-like_CS"/>
</dbReference>
<dbReference type="InterPro" id="IPR051921">
    <property type="entry name" value="ABC_osmolyte_uptake_ATP-bind"/>
</dbReference>
<evidence type="ECO:0000256" key="1">
    <source>
        <dbReference type="ARBA" id="ARBA00022448"/>
    </source>
</evidence>
<keyword evidence="1" id="KW-0813">Transport</keyword>
<dbReference type="PANTHER" id="PTHR43869">
    <property type="entry name" value="GLYCINE BETAINE/PROLINE BETAINE TRANSPORT SYSTEM ATP-BINDING PROTEIN PROV"/>
    <property type="match status" value="1"/>
</dbReference>
<evidence type="ECO:0000256" key="2">
    <source>
        <dbReference type="ARBA" id="ARBA00022741"/>
    </source>
</evidence>